<keyword evidence="2" id="KW-1185">Reference proteome</keyword>
<accession>A0ACC0AHX2</accession>
<evidence type="ECO:0000313" key="1">
    <source>
        <dbReference type="EMBL" id="KAI5660214.1"/>
    </source>
</evidence>
<dbReference type="Proteomes" id="UP001060085">
    <property type="component" value="Linkage Group LG06"/>
</dbReference>
<gene>
    <name evidence="1" type="ORF">M9H77_29007</name>
</gene>
<name>A0ACC0AHX2_CATRO</name>
<organism evidence="1 2">
    <name type="scientific">Catharanthus roseus</name>
    <name type="common">Madagascar periwinkle</name>
    <name type="synonym">Vinca rosea</name>
    <dbReference type="NCBI Taxonomy" id="4058"/>
    <lineage>
        <taxon>Eukaryota</taxon>
        <taxon>Viridiplantae</taxon>
        <taxon>Streptophyta</taxon>
        <taxon>Embryophyta</taxon>
        <taxon>Tracheophyta</taxon>
        <taxon>Spermatophyta</taxon>
        <taxon>Magnoliopsida</taxon>
        <taxon>eudicotyledons</taxon>
        <taxon>Gunneridae</taxon>
        <taxon>Pentapetalae</taxon>
        <taxon>asterids</taxon>
        <taxon>lamiids</taxon>
        <taxon>Gentianales</taxon>
        <taxon>Apocynaceae</taxon>
        <taxon>Rauvolfioideae</taxon>
        <taxon>Vinceae</taxon>
        <taxon>Catharanthinae</taxon>
        <taxon>Catharanthus</taxon>
    </lineage>
</organism>
<dbReference type="EMBL" id="CM044706">
    <property type="protein sequence ID" value="KAI5660214.1"/>
    <property type="molecule type" value="Genomic_DNA"/>
</dbReference>
<proteinExistence type="predicted"/>
<comment type="caution">
    <text evidence="1">The sequence shown here is derived from an EMBL/GenBank/DDBJ whole genome shotgun (WGS) entry which is preliminary data.</text>
</comment>
<sequence>MVGPSLMDSLFQRSLEDLIKGLRLHHIPTGGASGGGAESSTFMSKAVEEIRREIKSTDPQTKTTALQKLTYLHSLYAVDMSWAAFHSVELSSSTCFHSKRIAYLAASLSFNPSTTDVILLLTHQLRKDLNSANPHEVSLALQAIYSISTPDLARDLTPELFTLLNSNKNFIKKKAIATVLRIFELYPDAVRVCFKRLVENLENSDVGVVSAVVGVFCELASKEPRSYLPLAPEFYRILVDSRNNWVLIKVLKIFAKLAPLEPRLGKRVVEPICEHLRRTGAKSLAFECMRTIVTGLSEYESAVKLAVEKIREFLSEDDPNLKYLGLQALAIVAPKHIWAVLENKEVVIKSLSDDDVNSKLEALRLVMAMVSEDNVAEICRVLINYALKSDPEFCNEILGSILAACSRDYYEIIIDFDWYVSLLGEMSRIPHCQKGDEIENQLVDIAMRVRDVRSELVQVGRDLLIDPALLGNPFIHRILSAAAWLSGEYVEFSRNPVELMEALLQPRTSLLSPSIRAVYIQSAFKVLTFCVYSYFFPNEAIASSTSEVTDSVPKMELPETSDSVTAATVADTVPEDGFNPRSLHESSNGVSVDDSKNMMNNHGQASSVPLKKDKFTEESIITLVNFVETTLSPLLGTHEVEIQDRVKNVLGLIELIRQELPGSLVQNEGNNQKQELIAFEVIKLLNDAFSEELGPVSLNAQEMVPLPDGLELKENLSDLDAICGDFRIPVSASFSLGKAPLLEKDVISGFERQSEEDIVTLSESTSLLAEHRKRHGLYYLPSGEKEKVSNDYPPANDLSVRDKGDDGTEDLVKLAEQSLVLKKKSNQAKPRPVVVKLDDGDGIHLAAKKPVPKHDPISGAVRDVLFGNEDVASTSRNTKSDRSLSRRSGKDKASVLELKGDSTYVNSSEIGNTSSRRSKHHSHGKEKSSRSSRKGTSEHDQKDKAKSSNHHGRHKSRHRAAGAVSVVAQSPVIPDFLL</sequence>
<reference evidence="2" key="1">
    <citation type="journal article" date="2023" name="Nat. Plants">
        <title>Single-cell RNA sequencing provides a high-resolution roadmap for understanding the multicellular compartmentation of specialized metabolism.</title>
        <authorList>
            <person name="Sun S."/>
            <person name="Shen X."/>
            <person name="Li Y."/>
            <person name="Li Y."/>
            <person name="Wang S."/>
            <person name="Li R."/>
            <person name="Zhang H."/>
            <person name="Shen G."/>
            <person name="Guo B."/>
            <person name="Wei J."/>
            <person name="Xu J."/>
            <person name="St-Pierre B."/>
            <person name="Chen S."/>
            <person name="Sun C."/>
        </authorList>
    </citation>
    <scope>NUCLEOTIDE SEQUENCE [LARGE SCALE GENOMIC DNA]</scope>
</reference>
<protein>
    <submittedName>
        <fullName evidence="1">Uncharacterized protein</fullName>
    </submittedName>
</protein>
<evidence type="ECO:0000313" key="2">
    <source>
        <dbReference type="Proteomes" id="UP001060085"/>
    </source>
</evidence>